<dbReference type="Proteomes" id="UP000009192">
    <property type="component" value="Unassembled WGS sequence"/>
</dbReference>
<dbReference type="InParanoid" id="A0A0Q9XQG6"/>
<evidence type="ECO:0000313" key="3">
    <source>
        <dbReference type="Proteomes" id="UP000009192"/>
    </source>
</evidence>
<keyword evidence="3" id="KW-1185">Reference proteome</keyword>
<reference evidence="2 3" key="1">
    <citation type="journal article" date="2007" name="Nature">
        <title>Evolution of genes and genomes on the Drosophila phylogeny.</title>
        <authorList>
            <consortium name="Drosophila 12 Genomes Consortium"/>
            <person name="Clark A.G."/>
            <person name="Eisen M.B."/>
            <person name="Smith D.R."/>
            <person name="Bergman C.M."/>
            <person name="Oliver B."/>
            <person name="Markow T.A."/>
            <person name="Kaufman T.C."/>
            <person name="Kellis M."/>
            <person name="Gelbart W."/>
            <person name="Iyer V.N."/>
            <person name="Pollard D.A."/>
            <person name="Sackton T.B."/>
            <person name="Larracuente A.M."/>
            <person name="Singh N.D."/>
            <person name="Abad J.P."/>
            <person name="Abt D.N."/>
            <person name="Adryan B."/>
            <person name="Aguade M."/>
            <person name="Akashi H."/>
            <person name="Anderson W.W."/>
            <person name="Aquadro C.F."/>
            <person name="Ardell D.H."/>
            <person name="Arguello R."/>
            <person name="Artieri C.G."/>
            <person name="Barbash D.A."/>
            <person name="Barker D."/>
            <person name="Barsanti P."/>
            <person name="Batterham P."/>
            <person name="Batzoglou S."/>
            <person name="Begun D."/>
            <person name="Bhutkar A."/>
            <person name="Blanco E."/>
            <person name="Bosak S.A."/>
            <person name="Bradley R.K."/>
            <person name="Brand A.D."/>
            <person name="Brent M.R."/>
            <person name="Brooks A.N."/>
            <person name="Brown R.H."/>
            <person name="Butlin R.K."/>
            <person name="Caggese C."/>
            <person name="Calvi B.R."/>
            <person name="Bernardo de Carvalho A."/>
            <person name="Caspi A."/>
            <person name="Castrezana S."/>
            <person name="Celniker S.E."/>
            <person name="Chang J.L."/>
            <person name="Chapple C."/>
            <person name="Chatterji S."/>
            <person name="Chinwalla A."/>
            <person name="Civetta A."/>
            <person name="Clifton S.W."/>
            <person name="Comeron J.M."/>
            <person name="Costello J.C."/>
            <person name="Coyne J.A."/>
            <person name="Daub J."/>
            <person name="David R.G."/>
            <person name="Delcher A.L."/>
            <person name="Delehaunty K."/>
            <person name="Do C.B."/>
            <person name="Ebling H."/>
            <person name="Edwards K."/>
            <person name="Eickbush T."/>
            <person name="Evans J.D."/>
            <person name="Filipski A."/>
            <person name="Findeiss S."/>
            <person name="Freyhult E."/>
            <person name="Fulton L."/>
            <person name="Fulton R."/>
            <person name="Garcia A.C."/>
            <person name="Gardiner A."/>
            <person name="Garfield D.A."/>
            <person name="Garvin B.E."/>
            <person name="Gibson G."/>
            <person name="Gilbert D."/>
            <person name="Gnerre S."/>
            <person name="Godfrey J."/>
            <person name="Good R."/>
            <person name="Gotea V."/>
            <person name="Gravely B."/>
            <person name="Greenberg A.J."/>
            <person name="Griffiths-Jones S."/>
            <person name="Gross S."/>
            <person name="Guigo R."/>
            <person name="Gustafson E.A."/>
            <person name="Haerty W."/>
            <person name="Hahn M.W."/>
            <person name="Halligan D.L."/>
            <person name="Halpern A.L."/>
            <person name="Halter G.M."/>
            <person name="Han M.V."/>
            <person name="Heger A."/>
            <person name="Hillier L."/>
            <person name="Hinrichs A.S."/>
            <person name="Holmes I."/>
            <person name="Hoskins R.A."/>
            <person name="Hubisz M.J."/>
            <person name="Hultmark D."/>
            <person name="Huntley M.A."/>
            <person name="Jaffe D.B."/>
            <person name="Jagadeeshan S."/>
            <person name="Jeck W.R."/>
            <person name="Johnson J."/>
            <person name="Jones C.D."/>
            <person name="Jordan W.C."/>
            <person name="Karpen G.H."/>
            <person name="Kataoka E."/>
            <person name="Keightley P.D."/>
            <person name="Kheradpour P."/>
            <person name="Kirkness E.F."/>
            <person name="Koerich L.B."/>
            <person name="Kristiansen K."/>
            <person name="Kudrna D."/>
            <person name="Kulathinal R.J."/>
            <person name="Kumar S."/>
            <person name="Kwok R."/>
            <person name="Lander E."/>
            <person name="Langley C.H."/>
            <person name="Lapoint R."/>
            <person name="Lazzaro B.P."/>
            <person name="Lee S.J."/>
            <person name="Levesque L."/>
            <person name="Li R."/>
            <person name="Lin C.F."/>
            <person name="Lin M.F."/>
            <person name="Lindblad-Toh K."/>
            <person name="Llopart A."/>
            <person name="Long M."/>
            <person name="Low L."/>
            <person name="Lozovsky E."/>
            <person name="Lu J."/>
            <person name="Luo M."/>
            <person name="Machado C.A."/>
            <person name="Makalowski W."/>
            <person name="Marzo M."/>
            <person name="Matsuda M."/>
            <person name="Matzkin L."/>
            <person name="McAllister B."/>
            <person name="McBride C.S."/>
            <person name="McKernan B."/>
            <person name="McKernan K."/>
            <person name="Mendez-Lago M."/>
            <person name="Minx P."/>
            <person name="Mollenhauer M.U."/>
            <person name="Montooth K."/>
            <person name="Mount S.M."/>
            <person name="Mu X."/>
            <person name="Myers E."/>
            <person name="Negre B."/>
            <person name="Newfeld S."/>
            <person name="Nielsen R."/>
            <person name="Noor M.A."/>
            <person name="O'Grady P."/>
            <person name="Pachter L."/>
            <person name="Papaceit M."/>
            <person name="Parisi M.J."/>
            <person name="Parisi M."/>
            <person name="Parts L."/>
            <person name="Pedersen J.S."/>
            <person name="Pesole G."/>
            <person name="Phillippy A.M."/>
            <person name="Ponting C.P."/>
            <person name="Pop M."/>
            <person name="Porcelli D."/>
            <person name="Powell J.R."/>
            <person name="Prohaska S."/>
            <person name="Pruitt K."/>
            <person name="Puig M."/>
            <person name="Quesneville H."/>
            <person name="Ram K.R."/>
            <person name="Rand D."/>
            <person name="Rasmussen M.D."/>
            <person name="Reed L.K."/>
            <person name="Reenan R."/>
            <person name="Reily A."/>
            <person name="Remington K.A."/>
            <person name="Rieger T.T."/>
            <person name="Ritchie M.G."/>
            <person name="Robin C."/>
            <person name="Rogers Y.H."/>
            <person name="Rohde C."/>
            <person name="Rozas J."/>
            <person name="Rubenfield M.J."/>
            <person name="Ruiz A."/>
            <person name="Russo S."/>
            <person name="Salzberg S.L."/>
            <person name="Sanchez-Gracia A."/>
            <person name="Saranga D.J."/>
            <person name="Sato H."/>
            <person name="Schaeffer S.W."/>
            <person name="Schatz M.C."/>
            <person name="Schlenke T."/>
            <person name="Schwartz R."/>
            <person name="Segarra C."/>
            <person name="Singh R.S."/>
            <person name="Sirot L."/>
            <person name="Sirota M."/>
            <person name="Sisneros N.B."/>
            <person name="Smith C.D."/>
            <person name="Smith T.F."/>
            <person name="Spieth J."/>
            <person name="Stage D.E."/>
            <person name="Stark A."/>
            <person name="Stephan W."/>
            <person name="Strausberg R.L."/>
            <person name="Strempel S."/>
            <person name="Sturgill D."/>
            <person name="Sutton G."/>
            <person name="Sutton G.G."/>
            <person name="Tao W."/>
            <person name="Teichmann S."/>
            <person name="Tobari Y.N."/>
            <person name="Tomimura Y."/>
            <person name="Tsolas J.M."/>
            <person name="Valente V.L."/>
            <person name="Venter E."/>
            <person name="Venter J.C."/>
            <person name="Vicario S."/>
            <person name="Vieira F.G."/>
            <person name="Vilella A.J."/>
            <person name="Villasante A."/>
            <person name="Walenz B."/>
            <person name="Wang J."/>
            <person name="Wasserman M."/>
            <person name="Watts T."/>
            <person name="Wilson D."/>
            <person name="Wilson R.K."/>
            <person name="Wing R.A."/>
            <person name="Wolfner M.F."/>
            <person name="Wong A."/>
            <person name="Wong G.K."/>
            <person name="Wu C.I."/>
            <person name="Wu G."/>
            <person name="Yamamoto D."/>
            <person name="Yang H.P."/>
            <person name="Yang S.P."/>
            <person name="Yorke J.A."/>
            <person name="Yoshida K."/>
            <person name="Zdobnov E."/>
            <person name="Zhang P."/>
            <person name="Zhang Y."/>
            <person name="Zimin A.V."/>
            <person name="Baldwin J."/>
            <person name="Abdouelleil A."/>
            <person name="Abdulkadir J."/>
            <person name="Abebe A."/>
            <person name="Abera B."/>
            <person name="Abreu J."/>
            <person name="Acer S.C."/>
            <person name="Aftuck L."/>
            <person name="Alexander A."/>
            <person name="An P."/>
            <person name="Anderson E."/>
            <person name="Anderson S."/>
            <person name="Arachi H."/>
            <person name="Azer M."/>
            <person name="Bachantsang P."/>
            <person name="Barry A."/>
            <person name="Bayul T."/>
            <person name="Berlin A."/>
            <person name="Bessette D."/>
            <person name="Bloom T."/>
            <person name="Blye J."/>
            <person name="Boguslavskiy L."/>
            <person name="Bonnet C."/>
            <person name="Boukhgalter B."/>
            <person name="Bourzgui I."/>
            <person name="Brown A."/>
            <person name="Cahill P."/>
            <person name="Channer S."/>
            <person name="Cheshatsang Y."/>
            <person name="Chuda L."/>
            <person name="Citroen M."/>
            <person name="Collymore A."/>
            <person name="Cooke P."/>
            <person name="Costello M."/>
            <person name="D'Aco K."/>
            <person name="Daza R."/>
            <person name="De Haan G."/>
            <person name="DeGray S."/>
            <person name="DeMaso C."/>
            <person name="Dhargay N."/>
            <person name="Dooley K."/>
            <person name="Dooley E."/>
            <person name="Doricent M."/>
            <person name="Dorje P."/>
            <person name="Dorjee K."/>
            <person name="Dupes A."/>
            <person name="Elong R."/>
            <person name="Falk J."/>
            <person name="Farina A."/>
            <person name="Faro S."/>
            <person name="Ferguson D."/>
            <person name="Fisher S."/>
            <person name="Foley C.D."/>
            <person name="Franke A."/>
            <person name="Friedrich D."/>
            <person name="Gadbois L."/>
            <person name="Gearin G."/>
            <person name="Gearin C.R."/>
            <person name="Giannoukos G."/>
            <person name="Goode T."/>
            <person name="Graham J."/>
            <person name="Grandbois E."/>
            <person name="Grewal S."/>
            <person name="Gyaltsen K."/>
            <person name="Hafez N."/>
            <person name="Hagos B."/>
            <person name="Hall J."/>
            <person name="Henson C."/>
            <person name="Hollinger A."/>
            <person name="Honan T."/>
            <person name="Huard M.D."/>
            <person name="Hughes L."/>
            <person name="Hurhula B."/>
            <person name="Husby M.E."/>
            <person name="Kamat A."/>
            <person name="Kanga B."/>
            <person name="Kashin S."/>
            <person name="Khazanovich D."/>
            <person name="Kisner P."/>
            <person name="Lance K."/>
            <person name="Lara M."/>
            <person name="Lee W."/>
            <person name="Lennon N."/>
            <person name="Letendre F."/>
            <person name="LeVine R."/>
            <person name="Lipovsky A."/>
            <person name="Liu X."/>
            <person name="Liu J."/>
            <person name="Liu S."/>
            <person name="Lokyitsang T."/>
            <person name="Lokyitsang Y."/>
            <person name="Lubonja R."/>
            <person name="Lui A."/>
            <person name="MacDonald P."/>
            <person name="Magnisalis V."/>
            <person name="Maru K."/>
            <person name="Matthews C."/>
            <person name="McCusker W."/>
            <person name="McDonough S."/>
            <person name="Mehta T."/>
            <person name="Meldrim J."/>
            <person name="Meneus L."/>
            <person name="Mihai O."/>
            <person name="Mihalev A."/>
            <person name="Mihova T."/>
            <person name="Mittelman R."/>
            <person name="Mlenga V."/>
            <person name="Montmayeur A."/>
            <person name="Mulrain L."/>
            <person name="Navidi A."/>
            <person name="Naylor J."/>
            <person name="Negash T."/>
            <person name="Nguyen T."/>
            <person name="Nguyen N."/>
            <person name="Nicol R."/>
            <person name="Norbu C."/>
            <person name="Norbu N."/>
            <person name="Novod N."/>
            <person name="O'Neill B."/>
            <person name="Osman S."/>
            <person name="Markiewicz E."/>
            <person name="Oyono O.L."/>
            <person name="Patti C."/>
            <person name="Phunkhang P."/>
            <person name="Pierre F."/>
            <person name="Priest M."/>
            <person name="Raghuraman S."/>
            <person name="Rege F."/>
            <person name="Reyes R."/>
            <person name="Rise C."/>
            <person name="Rogov P."/>
            <person name="Ross K."/>
            <person name="Ryan E."/>
            <person name="Settipalli S."/>
            <person name="Shea T."/>
            <person name="Sherpa N."/>
            <person name="Shi L."/>
            <person name="Shih D."/>
            <person name="Sparrow T."/>
            <person name="Spaulding J."/>
            <person name="Stalker J."/>
            <person name="Stange-Thomann N."/>
            <person name="Stavropoulos S."/>
            <person name="Stone C."/>
            <person name="Strader C."/>
            <person name="Tesfaye S."/>
            <person name="Thomson T."/>
            <person name="Thoulutsang Y."/>
            <person name="Thoulutsang D."/>
            <person name="Topham K."/>
            <person name="Topping I."/>
            <person name="Tsamla T."/>
            <person name="Vassiliev H."/>
            <person name="Vo A."/>
            <person name="Wangchuk T."/>
            <person name="Wangdi T."/>
            <person name="Weiand M."/>
            <person name="Wilkinson J."/>
            <person name="Wilson A."/>
            <person name="Yadav S."/>
            <person name="Young G."/>
            <person name="Yu Q."/>
            <person name="Zembek L."/>
            <person name="Zhong D."/>
            <person name="Zimmer A."/>
            <person name="Zwirko Z."/>
            <person name="Jaffe D.B."/>
            <person name="Alvarez P."/>
            <person name="Brockman W."/>
            <person name="Butler J."/>
            <person name="Chin C."/>
            <person name="Gnerre S."/>
            <person name="Grabherr M."/>
            <person name="Kleber M."/>
            <person name="Mauceli E."/>
            <person name="MacCallum I."/>
        </authorList>
    </citation>
    <scope>NUCLEOTIDE SEQUENCE [LARGE SCALE GENOMIC DNA]</scope>
    <source>
        <strain evidence="3">Tucson 15081-1352.22</strain>
    </source>
</reference>
<name>A0A0Q9XQG6_DROMO</name>
<dbReference type="EMBL" id="CH935784">
    <property type="protein sequence ID" value="KRG07898.1"/>
    <property type="molecule type" value="Genomic_DNA"/>
</dbReference>
<dbReference type="AlphaFoldDB" id="A0A0Q9XQG6"/>
<dbReference type="KEGG" id="dmo:Dmoj_GI26744"/>
<accession>A0A0Q9XQG6</accession>
<organism evidence="2 3">
    <name type="scientific">Drosophila mojavensis</name>
    <name type="common">Fruit fly</name>
    <dbReference type="NCBI Taxonomy" id="7230"/>
    <lineage>
        <taxon>Eukaryota</taxon>
        <taxon>Metazoa</taxon>
        <taxon>Ecdysozoa</taxon>
        <taxon>Arthropoda</taxon>
        <taxon>Hexapoda</taxon>
        <taxon>Insecta</taxon>
        <taxon>Pterygota</taxon>
        <taxon>Neoptera</taxon>
        <taxon>Endopterygota</taxon>
        <taxon>Diptera</taxon>
        <taxon>Brachycera</taxon>
        <taxon>Muscomorpha</taxon>
        <taxon>Ephydroidea</taxon>
        <taxon>Drosophilidae</taxon>
        <taxon>Drosophila</taxon>
    </lineage>
</organism>
<gene>
    <name evidence="2" type="primary">Dmoj\GI26744</name>
    <name evidence="2" type="ORF">Dmoj_GI26744</name>
</gene>
<evidence type="ECO:0000256" key="1">
    <source>
        <dbReference type="SAM" id="SignalP"/>
    </source>
</evidence>
<feature type="signal peptide" evidence="1">
    <location>
        <begin position="1"/>
        <end position="20"/>
    </location>
</feature>
<feature type="chain" id="PRO_5006388154" evidence="1">
    <location>
        <begin position="21"/>
        <end position="184"/>
    </location>
</feature>
<keyword evidence="1" id="KW-0732">Signal</keyword>
<protein>
    <submittedName>
        <fullName evidence="2">Uncharacterized protein</fullName>
    </submittedName>
</protein>
<dbReference type="OrthoDB" id="7870370at2759"/>
<feature type="non-terminal residue" evidence="2">
    <location>
        <position position="1"/>
    </location>
</feature>
<evidence type="ECO:0000313" key="2">
    <source>
        <dbReference type="EMBL" id="KRG07898.1"/>
    </source>
</evidence>
<sequence>CGSYFGVLLLLILCASYSSALPRRALGRHLILPHRHHVHLRSAGQEHKPDEHSLKYKKKLNCTMNMANYNAINLRHARDVAIGTRASTIDLLTACFNATEEELAQRYRLHSLHLDYPLKDEVNNSQYAGQRQEGKSLEDDVLAIYHSLVKIRRVLANETKALKDELRNNYLVFIVEKVEHNIAN</sequence>
<feature type="non-terminal residue" evidence="2">
    <location>
        <position position="184"/>
    </location>
</feature>
<proteinExistence type="predicted"/>